<sequence>MLIVFLSSCVITYMPLHRFYHFPDKQ</sequence>
<evidence type="ECO:0000313" key="1">
    <source>
        <dbReference type="EMBL" id="JAE16911.1"/>
    </source>
</evidence>
<reference evidence="1" key="2">
    <citation type="journal article" date="2015" name="Data Brief">
        <title>Shoot transcriptome of the giant reed, Arundo donax.</title>
        <authorList>
            <person name="Barrero R.A."/>
            <person name="Guerrero F.D."/>
            <person name="Moolhuijzen P."/>
            <person name="Goolsby J.A."/>
            <person name="Tidwell J."/>
            <person name="Bellgard S.E."/>
            <person name="Bellgard M.I."/>
        </authorList>
    </citation>
    <scope>NUCLEOTIDE SEQUENCE</scope>
    <source>
        <tissue evidence="1">Shoot tissue taken approximately 20 cm above the soil surface</tissue>
    </source>
</reference>
<dbReference type="EMBL" id="GBRH01180985">
    <property type="protein sequence ID" value="JAE16911.1"/>
    <property type="molecule type" value="Transcribed_RNA"/>
</dbReference>
<reference evidence="1" key="1">
    <citation type="submission" date="2014-09" db="EMBL/GenBank/DDBJ databases">
        <authorList>
            <person name="Magalhaes I.L.F."/>
            <person name="Oliveira U."/>
            <person name="Santos F.R."/>
            <person name="Vidigal T.H.D.A."/>
            <person name="Brescovit A.D."/>
            <person name="Santos A.J."/>
        </authorList>
    </citation>
    <scope>NUCLEOTIDE SEQUENCE</scope>
    <source>
        <tissue evidence="1">Shoot tissue taken approximately 20 cm above the soil surface</tissue>
    </source>
</reference>
<organism evidence="1">
    <name type="scientific">Arundo donax</name>
    <name type="common">Giant reed</name>
    <name type="synonym">Donax arundinaceus</name>
    <dbReference type="NCBI Taxonomy" id="35708"/>
    <lineage>
        <taxon>Eukaryota</taxon>
        <taxon>Viridiplantae</taxon>
        <taxon>Streptophyta</taxon>
        <taxon>Embryophyta</taxon>
        <taxon>Tracheophyta</taxon>
        <taxon>Spermatophyta</taxon>
        <taxon>Magnoliopsida</taxon>
        <taxon>Liliopsida</taxon>
        <taxon>Poales</taxon>
        <taxon>Poaceae</taxon>
        <taxon>PACMAD clade</taxon>
        <taxon>Arundinoideae</taxon>
        <taxon>Arundineae</taxon>
        <taxon>Arundo</taxon>
    </lineage>
</organism>
<accession>A0A0A9G2Z0</accession>
<dbReference type="AlphaFoldDB" id="A0A0A9G2Z0"/>
<proteinExistence type="predicted"/>
<name>A0A0A9G2Z0_ARUDO</name>
<protein>
    <submittedName>
        <fullName evidence="1">Uncharacterized protein</fullName>
    </submittedName>
</protein>